<sequence>MARKNVFYRQCRLVKDMGQSQCVQVSWIPDQFAELGRTLKLRDEDKNWENGWVVRGVGRNRLAAADVPDFHELSKAHLRATGDAETA</sequence>
<protein>
    <submittedName>
        <fullName evidence="1">Uncharacterized protein</fullName>
    </submittedName>
</protein>
<organism evidence="1 2">
    <name type="scientific">Limnoglobus roseus</name>
    <dbReference type="NCBI Taxonomy" id="2598579"/>
    <lineage>
        <taxon>Bacteria</taxon>
        <taxon>Pseudomonadati</taxon>
        <taxon>Planctomycetota</taxon>
        <taxon>Planctomycetia</taxon>
        <taxon>Gemmatales</taxon>
        <taxon>Gemmataceae</taxon>
        <taxon>Limnoglobus</taxon>
    </lineage>
</organism>
<evidence type="ECO:0000313" key="1">
    <source>
        <dbReference type="EMBL" id="QEL20078.1"/>
    </source>
</evidence>
<accession>A0A5C1ATA9</accession>
<dbReference type="Proteomes" id="UP000324974">
    <property type="component" value="Chromosome"/>
</dbReference>
<reference evidence="2" key="1">
    <citation type="submission" date="2019-08" db="EMBL/GenBank/DDBJ databases">
        <title>Limnoglobus roseus gen. nov., sp. nov., a novel freshwater planctomycete with a giant genome from the family Gemmataceae.</title>
        <authorList>
            <person name="Kulichevskaya I.S."/>
            <person name="Naumoff D.G."/>
            <person name="Miroshnikov K."/>
            <person name="Ivanova A."/>
            <person name="Philippov D.A."/>
            <person name="Hakobyan A."/>
            <person name="Rijpstra I.C."/>
            <person name="Sinninghe Damste J.S."/>
            <person name="Liesack W."/>
            <person name="Dedysh S.N."/>
        </authorList>
    </citation>
    <scope>NUCLEOTIDE SEQUENCE [LARGE SCALE GENOMIC DNA]</scope>
    <source>
        <strain evidence="2">PX52</strain>
    </source>
</reference>
<evidence type="ECO:0000313" key="2">
    <source>
        <dbReference type="Proteomes" id="UP000324974"/>
    </source>
</evidence>
<proteinExistence type="predicted"/>
<dbReference type="EMBL" id="CP042425">
    <property type="protein sequence ID" value="QEL20078.1"/>
    <property type="molecule type" value="Genomic_DNA"/>
</dbReference>
<name>A0A5C1ATA9_9BACT</name>
<dbReference type="OrthoDB" id="286581at2"/>
<dbReference type="KEGG" id="lrs:PX52LOC_07165"/>
<dbReference type="AlphaFoldDB" id="A0A5C1ATA9"/>
<gene>
    <name evidence="1" type="ORF">PX52LOC_07165</name>
</gene>
<keyword evidence="2" id="KW-1185">Reference proteome</keyword>
<dbReference type="RefSeq" id="WP_149114406.1">
    <property type="nucleotide sequence ID" value="NZ_CP042425.1"/>
</dbReference>